<gene>
    <name evidence="1" type="ORF">RJT34_13156</name>
</gene>
<name>A0AAN9PL68_CLITE</name>
<accession>A0AAN9PL68</accession>
<comment type="caution">
    <text evidence="1">The sequence shown here is derived from an EMBL/GenBank/DDBJ whole genome shotgun (WGS) entry which is preliminary data.</text>
</comment>
<dbReference type="Proteomes" id="UP001359559">
    <property type="component" value="Unassembled WGS sequence"/>
</dbReference>
<sequence length="278" mass="31748">MVWVIRRGGRCWWVGGRCGERRVKRWCGCRRKEREREGIRWWAKRRGTGRKRGTAFGRKREGTARCWGSLNEGSFFLKALGSSLFIEVLDAHHQWQMGLPLLSCSQPPHLISVGYNLDGVGGHSLHLDNHRGRQLLFVTLSAAPHKSKIHLDSGNPSQQGYSVGIWVKFHLLSIIRVEKHSLEISSIGGVLLRSCLCVKHSLEITSKVTELHCLKDLLGTDLRSRSHLPIRMELGHFHSEFLLLTQNLEFHSELAFFPLKTWRLGNVHLDPAFLSIRT</sequence>
<proteinExistence type="predicted"/>
<protein>
    <submittedName>
        <fullName evidence="1">Uncharacterized protein</fullName>
    </submittedName>
</protein>
<reference evidence="1 2" key="1">
    <citation type="submission" date="2024-01" db="EMBL/GenBank/DDBJ databases">
        <title>The genomes of 5 underutilized Papilionoideae crops provide insights into root nodulation and disease resistance.</title>
        <authorList>
            <person name="Yuan L."/>
        </authorList>
    </citation>
    <scope>NUCLEOTIDE SEQUENCE [LARGE SCALE GENOMIC DNA]</scope>
    <source>
        <strain evidence="1">LY-2023</strain>
        <tissue evidence="1">Leaf</tissue>
    </source>
</reference>
<dbReference type="EMBL" id="JAYKXN010000003">
    <property type="protein sequence ID" value="KAK7302271.1"/>
    <property type="molecule type" value="Genomic_DNA"/>
</dbReference>
<organism evidence="1 2">
    <name type="scientific">Clitoria ternatea</name>
    <name type="common">Butterfly pea</name>
    <dbReference type="NCBI Taxonomy" id="43366"/>
    <lineage>
        <taxon>Eukaryota</taxon>
        <taxon>Viridiplantae</taxon>
        <taxon>Streptophyta</taxon>
        <taxon>Embryophyta</taxon>
        <taxon>Tracheophyta</taxon>
        <taxon>Spermatophyta</taxon>
        <taxon>Magnoliopsida</taxon>
        <taxon>eudicotyledons</taxon>
        <taxon>Gunneridae</taxon>
        <taxon>Pentapetalae</taxon>
        <taxon>rosids</taxon>
        <taxon>fabids</taxon>
        <taxon>Fabales</taxon>
        <taxon>Fabaceae</taxon>
        <taxon>Papilionoideae</taxon>
        <taxon>50 kb inversion clade</taxon>
        <taxon>NPAAA clade</taxon>
        <taxon>indigoferoid/millettioid clade</taxon>
        <taxon>Phaseoleae</taxon>
        <taxon>Clitoria</taxon>
    </lineage>
</organism>
<evidence type="ECO:0000313" key="2">
    <source>
        <dbReference type="Proteomes" id="UP001359559"/>
    </source>
</evidence>
<evidence type="ECO:0000313" key="1">
    <source>
        <dbReference type="EMBL" id="KAK7302271.1"/>
    </source>
</evidence>
<dbReference type="AlphaFoldDB" id="A0AAN9PL68"/>
<keyword evidence="2" id="KW-1185">Reference proteome</keyword>